<evidence type="ECO:0000259" key="9">
    <source>
        <dbReference type="SMART" id="SM01032"/>
    </source>
</evidence>
<dbReference type="SMART" id="SM01032">
    <property type="entry name" value="BHD_3"/>
    <property type="match status" value="1"/>
</dbReference>
<dbReference type="AlphaFoldDB" id="A0A1Y1UI72"/>
<feature type="domain" description="Rad4 beta-hairpin" evidence="7">
    <location>
        <begin position="481"/>
        <end position="531"/>
    </location>
</feature>
<protein>
    <recommendedName>
        <fullName evidence="12">Rad4 transglutaminase-like domain-domain-containing protein</fullName>
    </recommendedName>
</protein>
<proteinExistence type="inferred from homology"/>
<keyword evidence="4" id="KW-0234">DNA repair</keyword>
<reference evidence="10 11" key="1">
    <citation type="submission" date="2017-03" db="EMBL/GenBank/DDBJ databases">
        <title>Widespread Adenine N6-methylation of Active Genes in Fungi.</title>
        <authorList>
            <consortium name="DOE Joint Genome Institute"/>
            <person name="Mondo S.J."/>
            <person name="Dannebaum R.O."/>
            <person name="Kuo R.C."/>
            <person name="Louie K.B."/>
            <person name="Bewick A.J."/>
            <person name="Labutti K."/>
            <person name="Haridas S."/>
            <person name="Kuo A."/>
            <person name="Salamov A."/>
            <person name="Ahrendt S.R."/>
            <person name="Lau R."/>
            <person name="Bowen B.P."/>
            <person name="Lipzen A."/>
            <person name="Sullivan W."/>
            <person name="Andreopoulos W.B."/>
            <person name="Clum A."/>
            <person name="Lindquist E."/>
            <person name="Daum C."/>
            <person name="Northen T.R."/>
            <person name="Ramamoorthy G."/>
            <person name="Schmitz R.J."/>
            <person name="Gryganskyi A."/>
            <person name="Culley D."/>
            <person name="Magnuson J."/>
            <person name="James T.Y."/>
            <person name="O'Malley M.A."/>
            <person name="Stajich J.E."/>
            <person name="Spatafora J.W."/>
            <person name="Visel A."/>
            <person name="Grigoriev I.V."/>
        </authorList>
    </citation>
    <scope>NUCLEOTIDE SEQUENCE [LARGE SCALE GENOMIC DNA]</scope>
    <source>
        <strain evidence="10 11">NRRL Y-17943</strain>
    </source>
</reference>
<evidence type="ECO:0000256" key="2">
    <source>
        <dbReference type="ARBA" id="ARBA00009525"/>
    </source>
</evidence>
<dbReference type="Gene3D" id="3.30.70.2460">
    <property type="entry name" value="Rad4, beta-hairpin domain BHD3"/>
    <property type="match status" value="1"/>
</dbReference>
<comment type="similarity">
    <text evidence="2">Belongs to the XPC family.</text>
</comment>
<feature type="region of interest" description="Disordered" evidence="6">
    <location>
        <begin position="248"/>
        <end position="349"/>
    </location>
</feature>
<organism evidence="10 11">
    <name type="scientific">Kockovaella imperatae</name>
    <dbReference type="NCBI Taxonomy" id="4999"/>
    <lineage>
        <taxon>Eukaryota</taxon>
        <taxon>Fungi</taxon>
        <taxon>Dikarya</taxon>
        <taxon>Basidiomycota</taxon>
        <taxon>Agaricomycotina</taxon>
        <taxon>Tremellomycetes</taxon>
        <taxon>Tremellales</taxon>
        <taxon>Cuniculitremaceae</taxon>
        <taxon>Kockovaella</taxon>
    </lineage>
</organism>
<dbReference type="GO" id="GO:0000111">
    <property type="term" value="C:nucleotide-excision repair factor 2 complex"/>
    <property type="evidence" value="ECO:0007669"/>
    <property type="project" value="TreeGrafter"/>
</dbReference>
<keyword evidence="3" id="KW-0227">DNA damage</keyword>
<dbReference type="GO" id="GO:0003684">
    <property type="term" value="F:damaged DNA binding"/>
    <property type="evidence" value="ECO:0007669"/>
    <property type="project" value="InterPro"/>
</dbReference>
<evidence type="ECO:0000259" key="8">
    <source>
        <dbReference type="SMART" id="SM01031"/>
    </source>
</evidence>
<evidence type="ECO:0000256" key="3">
    <source>
        <dbReference type="ARBA" id="ARBA00022763"/>
    </source>
</evidence>
<dbReference type="Pfam" id="PF03835">
    <property type="entry name" value="Rad4"/>
    <property type="match status" value="1"/>
</dbReference>
<comment type="caution">
    <text evidence="10">The sequence shown here is derived from an EMBL/GenBank/DDBJ whole genome shotgun (WGS) entry which is preliminary data.</text>
</comment>
<dbReference type="GeneID" id="33555178"/>
<evidence type="ECO:0000256" key="5">
    <source>
        <dbReference type="ARBA" id="ARBA00023242"/>
    </source>
</evidence>
<dbReference type="InterPro" id="IPR004583">
    <property type="entry name" value="DNA_repair_Rad4"/>
</dbReference>
<dbReference type="Proteomes" id="UP000193218">
    <property type="component" value="Unassembled WGS sequence"/>
</dbReference>
<dbReference type="GO" id="GO:0006289">
    <property type="term" value="P:nucleotide-excision repair"/>
    <property type="evidence" value="ECO:0007669"/>
    <property type="project" value="InterPro"/>
</dbReference>
<dbReference type="SMART" id="SM01031">
    <property type="entry name" value="BHD_2"/>
    <property type="match status" value="1"/>
</dbReference>
<dbReference type="RefSeq" id="XP_021871222.1">
    <property type="nucleotide sequence ID" value="XM_022013370.1"/>
</dbReference>
<dbReference type="GO" id="GO:0006298">
    <property type="term" value="P:mismatch repair"/>
    <property type="evidence" value="ECO:0007669"/>
    <property type="project" value="TreeGrafter"/>
</dbReference>
<dbReference type="Pfam" id="PF10403">
    <property type="entry name" value="BHD_1"/>
    <property type="match status" value="1"/>
</dbReference>
<dbReference type="GO" id="GO:0005737">
    <property type="term" value="C:cytoplasm"/>
    <property type="evidence" value="ECO:0007669"/>
    <property type="project" value="TreeGrafter"/>
</dbReference>
<dbReference type="PANTHER" id="PTHR12135:SF0">
    <property type="entry name" value="DNA REPAIR PROTEIN COMPLEMENTING XP-C CELLS"/>
    <property type="match status" value="1"/>
</dbReference>
<dbReference type="GO" id="GO:0071942">
    <property type="term" value="C:XPC complex"/>
    <property type="evidence" value="ECO:0007669"/>
    <property type="project" value="TreeGrafter"/>
</dbReference>
<evidence type="ECO:0000313" key="11">
    <source>
        <dbReference type="Proteomes" id="UP000193218"/>
    </source>
</evidence>
<dbReference type="InterPro" id="IPR018326">
    <property type="entry name" value="Rad4_beta-hairpin_dom1"/>
</dbReference>
<keyword evidence="5" id="KW-0539">Nucleus</keyword>
<dbReference type="InterPro" id="IPR018327">
    <property type="entry name" value="BHD_2"/>
</dbReference>
<accession>A0A1Y1UI72</accession>
<name>A0A1Y1UI72_9TREE</name>
<dbReference type="Pfam" id="PF10405">
    <property type="entry name" value="BHD_3"/>
    <property type="match status" value="1"/>
</dbReference>
<dbReference type="InterPro" id="IPR036985">
    <property type="entry name" value="Transglutaminase-like_sf"/>
</dbReference>
<dbReference type="SMART" id="SM01030">
    <property type="entry name" value="BHD_1"/>
    <property type="match status" value="1"/>
</dbReference>
<dbReference type="EMBL" id="NBSH01000006">
    <property type="protein sequence ID" value="ORX37184.1"/>
    <property type="molecule type" value="Genomic_DNA"/>
</dbReference>
<dbReference type="InterPro" id="IPR042488">
    <property type="entry name" value="Rad4_BHD3_sf"/>
</dbReference>
<feature type="domain" description="Rad4 beta-hairpin" evidence="8">
    <location>
        <begin position="533"/>
        <end position="596"/>
    </location>
</feature>
<dbReference type="PANTHER" id="PTHR12135">
    <property type="entry name" value="DNA REPAIR PROTEIN XP-C / RAD4"/>
    <property type="match status" value="1"/>
</dbReference>
<keyword evidence="11" id="KW-1185">Reference proteome</keyword>
<evidence type="ECO:0000259" key="7">
    <source>
        <dbReference type="SMART" id="SM01030"/>
    </source>
</evidence>
<evidence type="ECO:0000256" key="4">
    <source>
        <dbReference type="ARBA" id="ARBA00023204"/>
    </source>
</evidence>
<dbReference type="FunFam" id="3.30.70.2460:FF:000001">
    <property type="entry name" value="DNA repair protein Rad4 family"/>
    <property type="match status" value="1"/>
</dbReference>
<feature type="compositionally biased region" description="Acidic residues" evidence="6">
    <location>
        <begin position="277"/>
        <end position="288"/>
    </location>
</feature>
<dbReference type="STRING" id="4999.A0A1Y1UI72"/>
<dbReference type="Pfam" id="PF10404">
    <property type="entry name" value="BHD_2"/>
    <property type="match status" value="1"/>
</dbReference>
<feature type="domain" description="Rad4 beta-hairpin" evidence="9">
    <location>
        <begin position="603"/>
        <end position="677"/>
    </location>
</feature>
<dbReference type="SUPFAM" id="SSF54001">
    <property type="entry name" value="Cysteine proteinases"/>
    <property type="match status" value="1"/>
</dbReference>
<dbReference type="FunCoup" id="A0A1Y1UI72">
    <property type="interactions" value="77"/>
</dbReference>
<evidence type="ECO:0000256" key="1">
    <source>
        <dbReference type="ARBA" id="ARBA00004123"/>
    </source>
</evidence>
<dbReference type="InterPro" id="IPR038765">
    <property type="entry name" value="Papain-like_cys_pep_sf"/>
</dbReference>
<dbReference type="InterPro" id="IPR018328">
    <property type="entry name" value="Rad4_beta-hairpin_dom3"/>
</dbReference>
<sequence length="731" mass="82764">MADNAWPRSPRTSDEGAELSDSGQSSENGVIHLEIGGETAEEKEKRLAWALRKKPLTSKDRALRLEAHKTHVIALLASARIRNRWCNNMLLKARLLSLLPHPLQSAFNIPPSRFPDRAQRSRLFFDALQSLATWWSQSFFDVSDDTLGLRTRPWDEVQGIVDALPRLTRREILGTSFGSRGDSLDELEKLSTNSGGERLRSPNSLMKKVLQQEGSRDVMAQLFVALARACGLGARLVTSLQAIPWRAEKQSTPKKKKGAGRNGQSLASRQGNGPASDNEDDEEDDMEEVPIPSHTEDSDGGKAPRNNTKKATIRQAGRRRHIDPADVYRLRAPKPPPQTPSTPTAARKRPELLSNQPPVFWCEIYSRSDQRWIPVDPVRGTIRKKSHFEPVSDNGSVRMLYVVAYEEGESRRDVVSNTPDGHARDVTLRYTKNFGAKTSKLRVPLRKDEEDWWSEITAFLQRPNRLQRDELEDAELETSQFSEGMPLHLNGFKDHPIYVLERHLKREEVITPKREIGRFKGEPVYRRSNVVSCKTAENWMRLGRRVKNKEEPLKWVKQRAVTLQKRRMQELALQERGEAVQQGLYAQWQTDVYIPPPIHNGEIPQNSFGNIDLYAPTMLPAGAVHLPYKGIAKVAKALTISYAEACTGFEFKKQRAIPVITGIVVAKENERIVLDAYWESAAAAESRERVKKEERALKRWVKLINGLRVRARLQEEYGGSGQVGTADSAFR</sequence>
<evidence type="ECO:0000256" key="6">
    <source>
        <dbReference type="SAM" id="MobiDB-lite"/>
    </source>
</evidence>
<comment type="subcellular location">
    <subcellularLocation>
        <location evidence="1">Nucleus</location>
    </subcellularLocation>
</comment>
<feature type="region of interest" description="Disordered" evidence="6">
    <location>
        <begin position="1"/>
        <end position="30"/>
    </location>
</feature>
<evidence type="ECO:0000313" key="10">
    <source>
        <dbReference type="EMBL" id="ORX37184.1"/>
    </source>
</evidence>
<feature type="compositionally biased region" description="Polar residues" evidence="6">
    <location>
        <begin position="262"/>
        <end position="275"/>
    </location>
</feature>
<dbReference type="InParanoid" id="A0A1Y1UI72"/>
<dbReference type="OrthoDB" id="300780at2759"/>
<gene>
    <name evidence="10" type="ORF">BD324DRAFT_579270</name>
</gene>
<dbReference type="GO" id="GO:0003697">
    <property type="term" value="F:single-stranded DNA binding"/>
    <property type="evidence" value="ECO:0007669"/>
    <property type="project" value="TreeGrafter"/>
</dbReference>
<dbReference type="InterPro" id="IPR018325">
    <property type="entry name" value="Rad4/PNGase_transGLS-fold"/>
</dbReference>
<dbReference type="Gene3D" id="3.90.260.10">
    <property type="entry name" value="Transglutaminase-like"/>
    <property type="match status" value="1"/>
</dbReference>
<feature type="compositionally biased region" description="Basic residues" evidence="6">
    <location>
        <begin position="307"/>
        <end position="321"/>
    </location>
</feature>
<dbReference type="Gene3D" id="2.20.20.110">
    <property type="entry name" value="Rad4, beta-hairpin domain BHD1"/>
    <property type="match status" value="1"/>
</dbReference>
<evidence type="ECO:0008006" key="12">
    <source>
        <dbReference type="Google" id="ProtNLM"/>
    </source>
</evidence>